<dbReference type="InterPro" id="IPR011009">
    <property type="entry name" value="Kinase-like_dom_sf"/>
</dbReference>
<dbReference type="Proteomes" id="UP001065593">
    <property type="component" value="Unassembled WGS sequence"/>
</dbReference>
<name>A0ABQ5NMH3_9BACI</name>
<protein>
    <submittedName>
        <fullName evidence="2">Aminoglycoside phosphotransferase</fullName>
    </submittedName>
</protein>
<evidence type="ECO:0000313" key="2">
    <source>
        <dbReference type="EMBL" id="GLC89224.1"/>
    </source>
</evidence>
<dbReference type="InterPro" id="IPR002575">
    <property type="entry name" value="Aminoglycoside_PTrfase"/>
</dbReference>
<evidence type="ECO:0000313" key="3">
    <source>
        <dbReference type="Proteomes" id="UP001065593"/>
    </source>
</evidence>
<feature type="domain" description="Aminoglycoside phosphotransferase" evidence="1">
    <location>
        <begin position="38"/>
        <end position="223"/>
    </location>
</feature>
<dbReference type="RefSeq" id="WP_264988964.1">
    <property type="nucleotide sequence ID" value="NZ_BRZA01000002.1"/>
</dbReference>
<proteinExistence type="predicted"/>
<sequence length="291" mass="33925">MTGIVNVKNIIMDLQEKGVISSNQQDIDRMKSGTTDGLVYTLLEKGVPKYVLKLDDPKNIQLTEQFFHMYQHVNLLPKIFYIDPKKEYILYSYIAGTTHYNRGSKLEWLTLLVKELFNHYEQYDQNANWGRLGGIPRQTWYEFNSCSLESAYINIGSLLPNEDYQKVKSIVERIALYEKQEMKYLLHGDTGVHNFVFDNNAIVGIIDPSPLIGPIIYDFTYAFCSSPDDLNLETLFNSFALLKQVTYIEKTQLIEEVIFQLYTRIGVCVKVHPHDLEDYLKAWTYWRSLMP</sequence>
<comment type="caution">
    <text evidence="2">The sequence shown here is derived from an EMBL/GenBank/DDBJ whole genome shotgun (WGS) entry which is preliminary data.</text>
</comment>
<dbReference type="Gene3D" id="3.90.1200.10">
    <property type="match status" value="1"/>
</dbReference>
<reference evidence="2" key="1">
    <citation type="submission" date="2022-08" db="EMBL/GenBank/DDBJ databases">
        <title>Draft genome sequence of Lysinibacillus sp. strain KH24.</title>
        <authorList>
            <person name="Kanbe H."/>
            <person name="Itoh H."/>
        </authorList>
    </citation>
    <scope>NUCLEOTIDE SEQUENCE</scope>
    <source>
        <strain evidence="2">KH24</strain>
    </source>
</reference>
<organism evidence="2 3">
    <name type="scientific">Lysinibacillus piscis</name>
    <dbReference type="NCBI Taxonomy" id="2518931"/>
    <lineage>
        <taxon>Bacteria</taxon>
        <taxon>Bacillati</taxon>
        <taxon>Bacillota</taxon>
        <taxon>Bacilli</taxon>
        <taxon>Bacillales</taxon>
        <taxon>Bacillaceae</taxon>
        <taxon>Lysinibacillus</taxon>
    </lineage>
</organism>
<dbReference type="Pfam" id="PF01636">
    <property type="entry name" value="APH"/>
    <property type="match status" value="1"/>
</dbReference>
<evidence type="ECO:0000259" key="1">
    <source>
        <dbReference type="Pfam" id="PF01636"/>
    </source>
</evidence>
<dbReference type="EMBL" id="BRZA01000002">
    <property type="protein sequence ID" value="GLC89224.1"/>
    <property type="molecule type" value="Genomic_DNA"/>
</dbReference>
<accession>A0ABQ5NMH3</accession>
<gene>
    <name evidence="2" type="ORF">LYSBPC_23510</name>
</gene>
<keyword evidence="3" id="KW-1185">Reference proteome</keyword>
<dbReference type="SUPFAM" id="SSF56112">
    <property type="entry name" value="Protein kinase-like (PK-like)"/>
    <property type="match status" value="1"/>
</dbReference>